<accession>X0KWN3</accession>
<evidence type="ECO:0000313" key="1">
    <source>
        <dbReference type="EMBL" id="EXM13096.1"/>
    </source>
</evidence>
<name>X0KWN3_FUSOX</name>
<dbReference type="EMBL" id="KK035230">
    <property type="protein sequence ID" value="EXM15420.1"/>
    <property type="molecule type" value="Genomic_DNA"/>
</dbReference>
<dbReference type="HOGENOM" id="CLU_2794049_0_0_1"/>
<protein>
    <submittedName>
        <fullName evidence="1">Uncharacterized protein</fullName>
    </submittedName>
</protein>
<gene>
    <name evidence="4" type="ORF">FOTG_16214</name>
    <name evidence="3" type="ORF">FOTG_17137</name>
    <name evidence="2" type="ORF">FOTG_18203</name>
    <name evidence="1" type="ORF">FOTG_18434</name>
</gene>
<reference evidence="1" key="2">
    <citation type="submission" date="2012-05" db="EMBL/GenBank/DDBJ databases">
        <title>The Genome Annotation of Fusarium oxysporum Cotton.</title>
        <authorList>
            <consortium name="The Broad Institute Genomics Platform"/>
            <person name="Ma L.-J."/>
            <person name="Corby-Kistler H."/>
            <person name="Broz K."/>
            <person name="Gale L.R."/>
            <person name="Jonkers W."/>
            <person name="O'Donnell K."/>
            <person name="Ploetz R."/>
            <person name="Steinberg C."/>
            <person name="Schwartz D.C."/>
            <person name="VanEtten H."/>
            <person name="Zhou S."/>
            <person name="Young S.K."/>
            <person name="Zeng Q."/>
            <person name="Gargeya S."/>
            <person name="Fitzgerald M."/>
            <person name="Abouelleil A."/>
            <person name="Alvarado L."/>
            <person name="Chapman S.B."/>
            <person name="Gainer-Dewar J."/>
            <person name="Goldberg J."/>
            <person name="Griggs A."/>
            <person name="Gujja S."/>
            <person name="Hansen M."/>
            <person name="Howarth C."/>
            <person name="Imamovic A."/>
            <person name="Ireland A."/>
            <person name="Larimer J."/>
            <person name="McCowan C."/>
            <person name="Murphy C."/>
            <person name="Pearson M."/>
            <person name="Poon T.W."/>
            <person name="Priest M."/>
            <person name="Roberts A."/>
            <person name="Saif S."/>
            <person name="Shea T."/>
            <person name="Sykes S."/>
            <person name="Wortman J."/>
            <person name="Nusbaum C."/>
            <person name="Birren B."/>
        </authorList>
    </citation>
    <scope>NUCLEOTIDE SEQUENCE</scope>
    <source>
        <strain evidence="1">25433</strain>
    </source>
</reference>
<reference evidence="1" key="1">
    <citation type="submission" date="2011-11" db="EMBL/GenBank/DDBJ databases">
        <title>The Genome Sequence of Fusarium oxysporum Cotton.</title>
        <authorList>
            <consortium name="The Broad Institute Genome Sequencing Platform"/>
            <person name="Ma L.-J."/>
            <person name="Gale L.R."/>
            <person name="Schwartz D.C."/>
            <person name="Zhou S."/>
            <person name="Corby-Kistler H."/>
            <person name="Young S.K."/>
            <person name="Zeng Q."/>
            <person name="Gargeya S."/>
            <person name="Fitzgerald M."/>
            <person name="Haas B."/>
            <person name="Abouelleil A."/>
            <person name="Alvarado L."/>
            <person name="Arachchi H.M."/>
            <person name="Berlin A."/>
            <person name="Brown A."/>
            <person name="Chapman S.B."/>
            <person name="Chen Z."/>
            <person name="Dunbar C."/>
            <person name="Freedman E."/>
            <person name="Gearin G."/>
            <person name="Goldberg J."/>
            <person name="Griggs A."/>
            <person name="Gujja S."/>
            <person name="Heiman D."/>
            <person name="Howarth C."/>
            <person name="Larson L."/>
            <person name="Lui A."/>
            <person name="MacDonald P.J.P."/>
            <person name="Montmayeur A."/>
            <person name="Murphy C."/>
            <person name="Neiman D."/>
            <person name="Pearson M."/>
            <person name="Priest M."/>
            <person name="Roberts A."/>
            <person name="Saif S."/>
            <person name="Shea T."/>
            <person name="Shenoy N."/>
            <person name="Sisk P."/>
            <person name="Stolte C."/>
            <person name="Sykes S."/>
            <person name="Wortman J."/>
            <person name="Nusbaum C."/>
            <person name="Birren B."/>
        </authorList>
    </citation>
    <scope>NUCLEOTIDE SEQUENCE [LARGE SCALE GENOMIC DNA]</scope>
    <source>
        <strain evidence="1">25433</strain>
    </source>
</reference>
<dbReference type="EMBL" id="JH658181">
    <property type="protein sequence ID" value="EXM13096.1"/>
    <property type="molecule type" value="Genomic_DNA"/>
</dbReference>
<evidence type="ECO:0000313" key="2">
    <source>
        <dbReference type="EMBL" id="EXM13345.1"/>
    </source>
</evidence>
<organism evidence="1">
    <name type="scientific">Fusarium oxysporum f. sp. vasinfectum 25433</name>
    <dbReference type="NCBI Taxonomy" id="1089449"/>
    <lineage>
        <taxon>Eukaryota</taxon>
        <taxon>Fungi</taxon>
        <taxon>Dikarya</taxon>
        <taxon>Ascomycota</taxon>
        <taxon>Pezizomycotina</taxon>
        <taxon>Sordariomycetes</taxon>
        <taxon>Hypocreomycetidae</taxon>
        <taxon>Hypocreales</taxon>
        <taxon>Nectriaceae</taxon>
        <taxon>Fusarium</taxon>
        <taxon>Fusarium oxysporum species complex</taxon>
    </lineage>
</organism>
<dbReference type="Proteomes" id="UP000030701">
    <property type="component" value="Unassembled WGS sequence"/>
</dbReference>
<dbReference type="EMBL" id="JH658062">
    <property type="protein sequence ID" value="EXM14462.1"/>
    <property type="molecule type" value="Genomic_DNA"/>
</dbReference>
<proteinExistence type="predicted"/>
<evidence type="ECO:0000313" key="4">
    <source>
        <dbReference type="EMBL" id="EXM15420.1"/>
    </source>
</evidence>
<dbReference type="EMBL" id="KK035295">
    <property type="protein sequence ID" value="EXM13345.1"/>
    <property type="molecule type" value="Genomic_DNA"/>
</dbReference>
<evidence type="ECO:0000313" key="3">
    <source>
        <dbReference type="EMBL" id="EXM14462.1"/>
    </source>
</evidence>
<dbReference type="AlphaFoldDB" id="X0KWN3"/>
<sequence>MKSGFLNTITSFINLEMSREASWKMSHKSSNPQSSLKTSCKMSYKTKSNLPVANAIEKVIEGVPKLAH</sequence>